<feature type="domain" description="C2H2-type" evidence="11">
    <location>
        <begin position="214"/>
        <end position="243"/>
    </location>
</feature>
<evidence type="ECO:0000256" key="1">
    <source>
        <dbReference type="ARBA" id="ARBA00004123"/>
    </source>
</evidence>
<sequence length="267" mass="30629">MDQRKELVSSELCRLCLKEAGEKKLFEKRDLVEDIYLCTGVKITKSNNLPGKICKQCLKTVSDAKKFRLMVQDNEMHMKILFDHEDCATEELDELSNEKDSSTCTTQSGSSIEDKDTTDDDEKINVPNIREKSIFEHETKNQIAVRKDLFYSSIMNSESKNCTFIEGTKYGISKTSIVNADNDVKVTYTCAECPKTFSSWKKVYCHQRVHNKTVVCSRKDCGKKFATKNDMVKHMRTHTGERPYTCDICDKGFTQRGTLKVHKESTH</sequence>
<dbReference type="PANTHER" id="PTHR14003:SF23">
    <property type="entry name" value="ZINC FINGER PROTEIN 143"/>
    <property type="match status" value="1"/>
</dbReference>
<dbReference type="EMBL" id="CADEBC010000045">
    <property type="protein sequence ID" value="CAB3220634.1"/>
    <property type="molecule type" value="Genomic_DNA"/>
</dbReference>
<feature type="region of interest" description="Disordered" evidence="10">
    <location>
        <begin position="98"/>
        <end position="123"/>
    </location>
</feature>
<dbReference type="GO" id="GO:0005667">
    <property type="term" value="C:transcription regulator complex"/>
    <property type="evidence" value="ECO:0007669"/>
    <property type="project" value="TreeGrafter"/>
</dbReference>
<evidence type="ECO:0000259" key="12">
    <source>
        <dbReference type="PROSITE" id="PS51915"/>
    </source>
</evidence>
<dbReference type="InterPro" id="IPR013087">
    <property type="entry name" value="Znf_C2H2_type"/>
</dbReference>
<dbReference type="PROSITE" id="PS50157">
    <property type="entry name" value="ZINC_FINGER_C2H2_2"/>
    <property type="match status" value="3"/>
</dbReference>
<organism evidence="13 14">
    <name type="scientific">Arctia plantaginis</name>
    <name type="common">Wood tiger moth</name>
    <name type="synonym">Phalaena plantaginis</name>
    <dbReference type="NCBI Taxonomy" id="874455"/>
    <lineage>
        <taxon>Eukaryota</taxon>
        <taxon>Metazoa</taxon>
        <taxon>Ecdysozoa</taxon>
        <taxon>Arthropoda</taxon>
        <taxon>Hexapoda</taxon>
        <taxon>Insecta</taxon>
        <taxon>Pterygota</taxon>
        <taxon>Neoptera</taxon>
        <taxon>Endopterygota</taxon>
        <taxon>Lepidoptera</taxon>
        <taxon>Glossata</taxon>
        <taxon>Ditrysia</taxon>
        <taxon>Noctuoidea</taxon>
        <taxon>Erebidae</taxon>
        <taxon>Arctiinae</taxon>
        <taxon>Arctia</taxon>
    </lineage>
</organism>
<dbReference type="GO" id="GO:0000785">
    <property type="term" value="C:chromatin"/>
    <property type="evidence" value="ECO:0007669"/>
    <property type="project" value="TreeGrafter"/>
</dbReference>
<evidence type="ECO:0000256" key="6">
    <source>
        <dbReference type="ARBA" id="ARBA00022833"/>
    </source>
</evidence>
<keyword evidence="7" id="KW-0539">Nucleus</keyword>
<evidence type="ECO:0000256" key="10">
    <source>
        <dbReference type="SAM" id="MobiDB-lite"/>
    </source>
</evidence>
<dbReference type="SUPFAM" id="SSF57716">
    <property type="entry name" value="Glucocorticoid receptor-like (DNA-binding domain)"/>
    <property type="match status" value="1"/>
</dbReference>
<dbReference type="InterPro" id="IPR036236">
    <property type="entry name" value="Znf_C2H2_sf"/>
</dbReference>
<dbReference type="Pfam" id="PF00096">
    <property type="entry name" value="zf-C2H2"/>
    <property type="match status" value="2"/>
</dbReference>
<comment type="caution">
    <text evidence="13">The sequence shown here is derived from an EMBL/GenBank/DDBJ whole genome shotgun (WGS) entry which is preliminary data.</text>
</comment>
<accession>A0A8S0YMG7</accession>
<evidence type="ECO:0000256" key="2">
    <source>
        <dbReference type="ARBA" id="ARBA00006991"/>
    </source>
</evidence>
<evidence type="ECO:0000256" key="5">
    <source>
        <dbReference type="ARBA" id="ARBA00022771"/>
    </source>
</evidence>
<dbReference type="GO" id="GO:0031519">
    <property type="term" value="C:PcG protein complex"/>
    <property type="evidence" value="ECO:0007669"/>
    <property type="project" value="TreeGrafter"/>
</dbReference>
<evidence type="ECO:0000256" key="4">
    <source>
        <dbReference type="ARBA" id="ARBA00022737"/>
    </source>
</evidence>
<dbReference type="FunFam" id="3.30.160.60:FF:000072">
    <property type="entry name" value="zinc finger protein 143 isoform X1"/>
    <property type="match status" value="1"/>
</dbReference>
<dbReference type="SMART" id="SM00355">
    <property type="entry name" value="ZnF_C2H2"/>
    <property type="match status" value="3"/>
</dbReference>
<dbReference type="FunFam" id="3.30.160.60:FF:000475">
    <property type="entry name" value="zinc finger protein 32 isoform X1"/>
    <property type="match status" value="1"/>
</dbReference>
<keyword evidence="3 9" id="KW-0479">Metal-binding</keyword>
<dbReference type="SUPFAM" id="SSF57667">
    <property type="entry name" value="beta-beta-alpha zinc fingers"/>
    <property type="match status" value="2"/>
</dbReference>
<evidence type="ECO:0000259" key="11">
    <source>
        <dbReference type="PROSITE" id="PS50157"/>
    </source>
</evidence>
<keyword evidence="14" id="KW-1185">Reference proteome</keyword>
<evidence type="ECO:0000256" key="9">
    <source>
        <dbReference type="PROSITE-ProRule" id="PRU01263"/>
    </source>
</evidence>
<reference evidence="13 14" key="1">
    <citation type="submission" date="2020-04" db="EMBL/GenBank/DDBJ databases">
        <authorList>
            <person name="Wallbank WR R."/>
            <person name="Pardo Diaz C."/>
            <person name="Kozak K."/>
            <person name="Martin S."/>
            <person name="Jiggins C."/>
            <person name="Moest M."/>
            <person name="Warren A I."/>
            <person name="Byers J.R.P. K."/>
            <person name="Montejo-Kovacevich G."/>
            <person name="Yen C E."/>
        </authorList>
    </citation>
    <scope>NUCLEOTIDE SEQUENCE [LARGE SCALE GENOMIC DNA]</scope>
</reference>
<comment type="subcellular location">
    <subcellularLocation>
        <location evidence="1">Nucleus</location>
    </subcellularLocation>
</comment>
<dbReference type="Gene3D" id="3.40.1800.20">
    <property type="match status" value="1"/>
</dbReference>
<dbReference type="GO" id="GO:0000978">
    <property type="term" value="F:RNA polymerase II cis-regulatory region sequence-specific DNA binding"/>
    <property type="evidence" value="ECO:0007669"/>
    <property type="project" value="TreeGrafter"/>
</dbReference>
<evidence type="ECO:0000256" key="7">
    <source>
        <dbReference type="ARBA" id="ARBA00023242"/>
    </source>
</evidence>
<feature type="binding site" evidence="9">
    <location>
        <position position="13"/>
    </location>
    <ligand>
        <name>Zn(2+)</name>
        <dbReference type="ChEBI" id="CHEBI:29105"/>
    </ligand>
</feature>
<feature type="domain" description="C2H2-type" evidence="11">
    <location>
        <begin position="188"/>
        <end position="210"/>
    </location>
</feature>
<feature type="binding site" evidence="9">
    <location>
        <position position="54"/>
    </location>
    <ligand>
        <name>Zn(2+)</name>
        <dbReference type="ChEBI" id="CHEBI:29105"/>
    </ligand>
</feature>
<keyword evidence="6 9" id="KW-0862">Zinc</keyword>
<evidence type="ECO:0000313" key="13">
    <source>
        <dbReference type="EMBL" id="CAB3220634.1"/>
    </source>
</evidence>
<dbReference type="Gene3D" id="3.30.160.60">
    <property type="entry name" value="Classic Zinc Finger"/>
    <property type="match status" value="2"/>
</dbReference>
<dbReference type="InterPro" id="IPR012934">
    <property type="entry name" value="Znf_AD"/>
</dbReference>
<feature type="binding site" evidence="9">
    <location>
        <position position="16"/>
    </location>
    <ligand>
        <name>Zn(2+)</name>
        <dbReference type="ChEBI" id="CHEBI:29105"/>
    </ligand>
</feature>
<keyword evidence="4" id="KW-0677">Repeat</keyword>
<feature type="domain" description="ZAD" evidence="12">
    <location>
        <begin position="11"/>
        <end position="81"/>
    </location>
</feature>
<dbReference type="Proteomes" id="UP000494106">
    <property type="component" value="Unassembled WGS sequence"/>
</dbReference>
<dbReference type="PROSITE" id="PS51915">
    <property type="entry name" value="ZAD"/>
    <property type="match status" value="1"/>
</dbReference>
<keyword evidence="5 8" id="KW-0863">Zinc-finger</keyword>
<feature type="binding site" evidence="9">
    <location>
        <position position="57"/>
    </location>
    <ligand>
        <name>Zn(2+)</name>
        <dbReference type="ChEBI" id="CHEBI:29105"/>
    </ligand>
</feature>
<dbReference type="Pfam" id="PF07776">
    <property type="entry name" value="zf-AD"/>
    <property type="match status" value="1"/>
</dbReference>
<feature type="domain" description="C2H2-type" evidence="11">
    <location>
        <begin position="244"/>
        <end position="267"/>
    </location>
</feature>
<name>A0A8S0YMG7_ARCPL</name>
<dbReference type="AlphaFoldDB" id="A0A8S0YMG7"/>
<dbReference type="PANTHER" id="PTHR14003">
    <property type="entry name" value="TRANSCRIPTIONAL REPRESSOR PROTEIN YY"/>
    <property type="match status" value="1"/>
</dbReference>
<evidence type="ECO:0000256" key="8">
    <source>
        <dbReference type="PROSITE-ProRule" id="PRU00042"/>
    </source>
</evidence>
<gene>
    <name evidence="13" type="ORF">APLA_LOCUS392</name>
</gene>
<dbReference type="GO" id="GO:0008270">
    <property type="term" value="F:zinc ion binding"/>
    <property type="evidence" value="ECO:0007669"/>
    <property type="project" value="UniProtKB-UniRule"/>
</dbReference>
<protein>
    <submittedName>
        <fullName evidence="13">Uncharacterized protein</fullName>
    </submittedName>
</protein>
<dbReference type="PROSITE" id="PS00028">
    <property type="entry name" value="ZINC_FINGER_C2H2_1"/>
    <property type="match status" value="3"/>
</dbReference>
<comment type="similarity">
    <text evidence="2">Belongs to the krueppel C2H2-type zinc-finger protein family.</text>
</comment>
<proteinExistence type="inferred from homology"/>
<dbReference type="GO" id="GO:0000981">
    <property type="term" value="F:DNA-binding transcription factor activity, RNA polymerase II-specific"/>
    <property type="evidence" value="ECO:0007669"/>
    <property type="project" value="TreeGrafter"/>
</dbReference>
<dbReference type="OrthoDB" id="8113227at2759"/>
<evidence type="ECO:0000313" key="14">
    <source>
        <dbReference type="Proteomes" id="UP000494106"/>
    </source>
</evidence>
<evidence type="ECO:0000256" key="3">
    <source>
        <dbReference type="ARBA" id="ARBA00022723"/>
    </source>
</evidence>
<dbReference type="SMART" id="SM00868">
    <property type="entry name" value="zf-AD"/>
    <property type="match status" value="1"/>
</dbReference>